<dbReference type="PROSITE" id="PS51257">
    <property type="entry name" value="PROKAR_LIPOPROTEIN"/>
    <property type="match status" value="1"/>
</dbReference>
<feature type="compositionally biased region" description="Pro residues" evidence="1">
    <location>
        <begin position="255"/>
        <end position="306"/>
    </location>
</feature>
<dbReference type="STRING" id="1045773.SAMN05216555_108157"/>
<feature type="region of interest" description="Disordered" evidence="1">
    <location>
        <begin position="224"/>
        <end position="313"/>
    </location>
</feature>
<gene>
    <name evidence="4" type="ORF">SAMN05216555_108157</name>
</gene>
<dbReference type="Pfam" id="PF21946">
    <property type="entry name" value="LppM"/>
    <property type="match status" value="1"/>
</dbReference>
<sequence>MRPGRAVAATAVLVAVLFSLTGCFKLNMDIKVHSEKSVDYEVVYALQKDVLKGKSFDEFMKANDGSADMTIPEGAKVEEFEDADYKGKRISAVNIDPAKIAEAEEDSANKLSLVKEGDFYVLTMGNLSNDSTDPQGAQIAKAIFDEAVLKVTFPGKIVEANGAKIDGNAATIDFLATDAKQIRVKAESSAGFPLWILWGGIALLVVIAGLILLFVLLSRRKAQPAPAGWPAPAAPGGGPVPGAPVPGPTAAAPPSNMPPPSYMPPPQFTPPQSPPPAGPPPAGPPPGAAPPVPGHPPAQPGTPPAQPGRDGPA</sequence>
<dbReference type="AlphaFoldDB" id="A0A1G8S4B2"/>
<evidence type="ECO:0000256" key="1">
    <source>
        <dbReference type="SAM" id="MobiDB-lite"/>
    </source>
</evidence>
<organism evidence="4 5">
    <name type="scientific">Arthrobacter cupressi</name>
    <dbReference type="NCBI Taxonomy" id="1045773"/>
    <lineage>
        <taxon>Bacteria</taxon>
        <taxon>Bacillati</taxon>
        <taxon>Actinomycetota</taxon>
        <taxon>Actinomycetes</taxon>
        <taxon>Micrococcales</taxon>
        <taxon>Micrococcaceae</taxon>
        <taxon>Arthrobacter</taxon>
    </lineage>
</organism>
<dbReference type="InterPro" id="IPR053807">
    <property type="entry name" value="LppM"/>
</dbReference>
<keyword evidence="2" id="KW-1133">Transmembrane helix</keyword>
<accession>A0A1G8S4B2</accession>
<evidence type="ECO:0000259" key="3">
    <source>
        <dbReference type="Pfam" id="PF21946"/>
    </source>
</evidence>
<proteinExistence type="predicted"/>
<feature type="transmembrane region" description="Helical" evidence="2">
    <location>
        <begin position="195"/>
        <end position="217"/>
    </location>
</feature>
<evidence type="ECO:0000313" key="5">
    <source>
        <dbReference type="Proteomes" id="UP000182130"/>
    </source>
</evidence>
<feature type="domain" description="LppM" evidence="3">
    <location>
        <begin position="25"/>
        <end position="187"/>
    </location>
</feature>
<keyword evidence="2" id="KW-0472">Membrane</keyword>
<dbReference type="Proteomes" id="UP000182130">
    <property type="component" value="Unassembled WGS sequence"/>
</dbReference>
<evidence type="ECO:0000313" key="4">
    <source>
        <dbReference type="EMBL" id="SDJ24094.1"/>
    </source>
</evidence>
<dbReference type="OrthoDB" id="4803797at2"/>
<name>A0A1G8S4B2_9MICC</name>
<dbReference type="EMBL" id="FNEI01000008">
    <property type="protein sequence ID" value="SDJ24094.1"/>
    <property type="molecule type" value="Genomic_DNA"/>
</dbReference>
<keyword evidence="2" id="KW-0812">Transmembrane</keyword>
<dbReference type="RefSeq" id="WP_074589245.1">
    <property type="nucleotide sequence ID" value="NZ_FNEI01000008.1"/>
</dbReference>
<reference evidence="5" key="1">
    <citation type="submission" date="2016-10" db="EMBL/GenBank/DDBJ databases">
        <authorList>
            <person name="Varghese N."/>
            <person name="Submissions S."/>
        </authorList>
    </citation>
    <scope>NUCLEOTIDE SEQUENCE [LARGE SCALE GENOMIC DNA]</scope>
    <source>
        <strain evidence="5">CGMCC 1.10783</strain>
    </source>
</reference>
<protein>
    <recommendedName>
        <fullName evidence="3">LppM domain-containing protein</fullName>
    </recommendedName>
</protein>
<keyword evidence="5" id="KW-1185">Reference proteome</keyword>
<evidence type="ECO:0000256" key="2">
    <source>
        <dbReference type="SAM" id="Phobius"/>
    </source>
</evidence>